<keyword evidence="5 6" id="KW-0472">Membrane</keyword>
<keyword evidence="4 6" id="KW-1133">Transmembrane helix</keyword>
<keyword evidence="2" id="KW-1003">Cell membrane</keyword>
<organism evidence="8 9">
    <name type="scientific">Kordiimonas sediminis</name>
    <dbReference type="NCBI Taxonomy" id="1735581"/>
    <lineage>
        <taxon>Bacteria</taxon>
        <taxon>Pseudomonadati</taxon>
        <taxon>Pseudomonadota</taxon>
        <taxon>Alphaproteobacteria</taxon>
        <taxon>Kordiimonadales</taxon>
        <taxon>Kordiimonadaceae</taxon>
        <taxon>Kordiimonas</taxon>
    </lineage>
</organism>
<dbReference type="InterPro" id="IPR003838">
    <property type="entry name" value="ABC3_permease_C"/>
</dbReference>
<dbReference type="GO" id="GO:0051301">
    <property type="term" value="P:cell division"/>
    <property type="evidence" value="ECO:0007669"/>
    <property type="project" value="InterPro"/>
</dbReference>
<dbReference type="EMBL" id="BNCI01000001">
    <property type="protein sequence ID" value="GHF11714.1"/>
    <property type="molecule type" value="Genomic_DNA"/>
</dbReference>
<reference evidence="8" key="1">
    <citation type="journal article" date="2014" name="Int. J. Syst. Evol. Microbiol.">
        <title>Complete genome sequence of Corynebacterium casei LMG S-19264T (=DSM 44701T), isolated from a smear-ripened cheese.</title>
        <authorList>
            <consortium name="US DOE Joint Genome Institute (JGI-PGF)"/>
            <person name="Walter F."/>
            <person name="Albersmeier A."/>
            <person name="Kalinowski J."/>
            <person name="Ruckert C."/>
        </authorList>
    </citation>
    <scope>NUCLEOTIDE SEQUENCE</scope>
    <source>
        <strain evidence="8">KCTC 42590</strain>
    </source>
</reference>
<name>A0A919AJ04_9PROT</name>
<keyword evidence="9" id="KW-1185">Reference proteome</keyword>
<evidence type="ECO:0000256" key="6">
    <source>
        <dbReference type="SAM" id="Phobius"/>
    </source>
</evidence>
<feature type="transmembrane region" description="Helical" evidence="6">
    <location>
        <begin position="236"/>
        <end position="259"/>
    </location>
</feature>
<dbReference type="InterPro" id="IPR004513">
    <property type="entry name" value="FtsX"/>
</dbReference>
<feature type="transmembrane region" description="Helical" evidence="6">
    <location>
        <begin position="193"/>
        <end position="216"/>
    </location>
</feature>
<keyword evidence="3 6" id="KW-0812">Transmembrane</keyword>
<protein>
    <recommendedName>
        <fullName evidence="7">ABC3 transporter permease C-terminal domain-containing protein</fullName>
    </recommendedName>
</protein>
<comment type="subcellular location">
    <subcellularLocation>
        <location evidence="1">Cell membrane</location>
        <topology evidence="1">Multi-pass membrane protein</topology>
    </subcellularLocation>
</comment>
<feature type="transmembrane region" description="Helical" evidence="6">
    <location>
        <begin position="136"/>
        <end position="159"/>
    </location>
</feature>
<evidence type="ECO:0000256" key="1">
    <source>
        <dbReference type="ARBA" id="ARBA00004651"/>
    </source>
</evidence>
<dbReference type="PANTHER" id="PTHR47755">
    <property type="entry name" value="CELL DIVISION PROTEIN FTSX"/>
    <property type="match status" value="1"/>
</dbReference>
<comment type="caution">
    <text evidence="8">The sequence shown here is derived from an EMBL/GenBank/DDBJ whole genome shotgun (WGS) entry which is preliminary data.</text>
</comment>
<evidence type="ECO:0000256" key="2">
    <source>
        <dbReference type="ARBA" id="ARBA00022475"/>
    </source>
</evidence>
<dbReference type="AlphaFoldDB" id="A0A919AJ04"/>
<dbReference type="Pfam" id="PF02687">
    <property type="entry name" value="FtsX"/>
    <property type="match status" value="1"/>
</dbReference>
<sequence>MIFLCTLSFSLTSSLGAGLEKWSESLTNSLAIQIVTENEAERDSQTDAVMRMLEATPGIKGVSVAAQSDVLALLAPWLGDIPIGSGLPLPTLIDVELEDGNALNIEALRERLKATAPNASVDDHQEWMNRIIEFAAVLRIALTGVMFMVILSTIAIVIFGCRTSLATHRESIEIMHLIGAEDSMIARAFMDRYLVHGLLGGVGGVLLAGGLLLLLANIAEDIGQGLISASVPDLSIIGWLILIPLISGTLTMTTAFVTVRRALSKML</sequence>
<evidence type="ECO:0000256" key="4">
    <source>
        <dbReference type="ARBA" id="ARBA00022989"/>
    </source>
</evidence>
<dbReference type="GO" id="GO:0005886">
    <property type="term" value="C:plasma membrane"/>
    <property type="evidence" value="ECO:0007669"/>
    <property type="project" value="UniProtKB-SubCell"/>
</dbReference>
<dbReference type="Proteomes" id="UP000630923">
    <property type="component" value="Unassembled WGS sequence"/>
</dbReference>
<dbReference type="GO" id="GO:0032153">
    <property type="term" value="C:cell division site"/>
    <property type="evidence" value="ECO:0007669"/>
    <property type="project" value="TreeGrafter"/>
</dbReference>
<evidence type="ECO:0000256" key="5">
    <source>
        <dbReference type="ARBA" id="ARBA00023136"/>
    </source>
</evidence>
<evidence type="ECO:0000256" key="3">
    <source>
        <dbReference type="ARBA" id="ARBA00022692"/>
    </source>
</evidence>
<gene>
    <name evidence="8" type="ORF">GCM10017044_01950</name>
</gene>
<reference evidence="8" key="2">
    <citation type="submission" date="2020-09" db="EMBL/GenBank/DDBJ databases">
        <authorList>
            <person name="Sun Q."/>
            <person name="Kim S."/>
        </authorList>
    </citation>
    <scope>NUCLEOTIDE SEQUENCE</scope>
    <source>
        <strain evidence="8">KCTC 42590</strain>
    </source>
</reference>
<dbReference type="PANTHER" id="PTHR47755:SF1">
    <property type="entry name" value="CELL DIVISION PROTEIN FTSX"/>
    <property type="match status" value="1"/>
</dbReference>
<accession>A0A919AJ04</accession>
<feature type="domain" description="ABC3 transporter permease C-terminal" evidence="7">
    <location>
        <begin position="145"/>
        <end position="262"/>
    </location>
</feature>
<evidence type="ECO:0000313" key="9">
    <source>
        <dbReference type="Proteomes" id="UP000630923"/>
    </source>
</evidence>
<evidence type="ECO:0000313" key="8">
    <source>
        <dbReference type="EMBL" id="GHF11714.1"/>
    </source>
</evidence>
<evidence type="ECO:0000259" key="7">
    <source>
        <dbReference type="Pfam" id="PF02687"/>
    </source>
</evidence>
<proteinExistence type="predicted"/>